<keyword evidence="3 7" id="KW-0129">CBS domain</keyword>
<dbReference type="PROSITE" id="PS51464">
    <property type="entry name" value="SIS"/>
    <property type="match status" value="1"/>
</dbReference>
<dbReference type="InterPro" id="IPR046348">
    <property type="entry name" value="SIS_dom_sf"/>
</dbReference>
<keyword evidence="5" id="KW-0479">Metal-binding</keyword>
<comment type="caution">
    <text evidence="10">The sequence shown here is derived from an EMBL/GenBank/DDBJ whole genome shotgun (WGS) entry which is preliminary data.</text>
</comment>
<dbReference type="Gene3D" id="3.40.50.10490">
    <property type="entry name" value="Glucose-6-phosphate isomerase like protein, domain 1"/>
    <property type="match status" value="1"/>
</dbReference>
<dbReference type="InterPro" id="IPR001347">
    <property type="entry name" value="SIS_dom"/>
</dbReference>
<evidence type="ECO:0000256" key="4">
    <source>
        <dbReference type="PIRNR" id="PIRNR004692"/>
    </source>
</evidence>
<dbReference type="GO" id="GO:0097367">
    <property type="term" value="F:carbohydrate derivative binding"/>
    <property type="evidence" value="ECO:0007669"/>
    <property type="project" value="InterPro"/>
</dbReference>
<dbReference type="PROSITE" id="PS51371">
    <property type="entry name" value="CBS"/>
    <property type="match status" value="2"/>
</dbReference>
<dbReference type="SMART" id="SM00116">
    <property type="entry name" value="CBS"/>
    <property type="match status" value="2"/>
</dbReference>
<protein>
    <submittedName>
        <fullName evidence="10">KpsF/GutQ family sugar-phosphate isomerase</fullName>
    </submittedName>
</protein>
<dbReference type="PANTHER" id="PTHR42745:SF1">
    <property type="entry name" value="ARABINOSE 5-PHOSPHATE ISOMERASE KDSD"/>
    <property type="match status" value="1"/>
</dbReference>
<dbReference type="PANTHER" id="PTHR42745">
    <property type="match status" value="1"/>
</dbReference>
<dbReference type="InterPro" id="IPR035474">
    <property type="entry name" value="SIS_Kpsf"/>
</dbReference>
<proteinExistence type="inferred from homology"/>
<dbReference type="Pfam" id="PF00571">
    <property type="entry name" value="CBS"/>
    <property type="match status" value="2"/>
</dbReference>
<evidence type="ECO:0000313" key="11">
    <source>
        <dbReference type="Proteomes" id="UP000319296"/>
    </source>
</evidence>
<evidence type="ECO:0000256" key="6">
    <source>
        <dbReference type="PIRSR" id="PIRSR004692-3"/>
    </source>
</evidence>
<dbReference type="EMBL" id="SGBB01000003">
    <property type="protein sequence ID" value="RZD19084.1"/>
    <property type="molecule type" value="Genomic_DNA"/>
</dbReference>
<keyword evidence="10" id="KW-0413">Isomerase</keyword>
<keyword evidence="2" id="KW-0677">Repeat</keyword>
<dbReference type="SUPFAM" id="SSF53697">
    <property type="entry name" value="SIS domain"/>
    <property type="match status" value="1"/>
</dbReference>
<reference evidence="10 11" key="1">
    <citation type="journal article" date="2019" name="ISME J.">
        <title>Insights into ecological role of a new deltaproteobacterial order Candidatus Acidulodesulfobacterales by metagenomics and metatranscriptomics.</title>
        <authorList>
            <person name="Tan S."/>
            <person name="Liu J."/>
            <person name="Fang Y."/>
            <person name="Hedlund B.P."/>
            <person name="Lian Z.H."/>
            <person name="Huang L.Y."/>
            <person name="Li J.T."/>
            <person name="Huang L.N."/>
            <person name="Li W.J."/>
            <person name="Jiang H.C."/>
            <person name="Dong H.L."/>
            <person name="Shu W.S."/>
        </authorList>
    </citation>
    <scope>NUCLEOTIDE SEQUENCE [LARGE SCALE GENOMIC DNA]</scope>
    <source>
        <strain evidence="10">AP1</strain>
    </source>
</reference>
<dbReference type="CDD" id="cd04604">
    <property type="entry name" value="CBS_pair_SIS_assoc"/>
    <property type="match status" value="1"/>
</dbReference>
<feature type="site" description="Catalytically relevant" evidence="6">
    <location>
        <position position="63"/>
    </location>
</feature>
<comment type="similarity">
    <text evidence="1 4">Belongs to the SIS family. GutQ/KpsF subfamily.</text>
</comment>
<dbReference type="GO" id="GO:0019146">
    <property type="term" value="F:arabinose-5-phosphate isomerase activity"/>
    <property type="evidence" value="ECO:0007669"/>
    <property type="project" value="UniProtKB-ARBA"/>
</dbReference>
<evidence type="ECO:0000256" key="3">
    <source>
        <dbReference type="ARBA" id="ARBA00023122"/>
    </source>
</evidence>
<feature type="domain" description="SIS" evidence="9">
    <location>
        <begin position="45"/>
        <end position="188"/>
    </location>
</feature>
<dbReference type="InterPro" id="IPR050986">
    <property type="entry name" value="GutQ/KpsF_isomerases"/>
</dbReference>
<dbReference type="Pfam" id="PF01380">
    <property type="entry name" value="SIS"/>
    <property type="match status" value="1"/>
</dbReference>
<dbReference type="CDD" id="cd05014">
    <property type="entry name" value="SIS_Kpsf"/>
    <property type="match status" value="1"/>
</dbReference>
<feature type="binding site" evidence="5">
    <location>
        <position position="86"/>
    </location>
    <ligand>
        <name>Zn(2+)</name>
        <dbReference type="ChEBI" id="CHEBI:29105"/>
    </ligand>
</feature>
<organism evidence="10 11">
    <name type="scientific">Candidatus Acididesulfobacter diazotrophicus</name>
    <dbReference type="NCBI Taxonomy" id="2597226"/>
    <lineage>
        <taxon>Bacteria</taxon>
        <taxon>Deltaproteobacteria</taxon>
        <taxon>Candidatus Acidulodesulfobacterales</taxon>
        <taxon>Candidatus Acididesulfobacter</taxon>
    </lineage>
</organism>
<dbReference type="FunFam" id="3.40.50.10490:FF:000011">
    <property type="entry name" value="Arabinose 5-phosphate isomerase"/>
    <property type="match status" value="1"/>
</dbReference>
<evidence type="ECO:0000259" key="9">
    <source>
        <dbReference type="PROSITE" id="PS51464"/>
    </source>
</evidence>
<feature type="domain" description="CBS" evidence="8">
    <location>
        <begin position="213"/>
        <end position="271"/>
    </location>
</feature>
<dbReference type="AlphaFoldDB" id="A0A519BP82"/>
<name>A0A519BP82_9DELT</name>
<dbReference type="NCBIfam" id="TIGR00393">
    <property type="entry name" value="kpsF"/>
    <property type="match status" value="1"/>
</dbReference>
<dbReference type="GO" id="GO:1901135">
    <property type="term" value="P:carbohydrate derivative metabolic process"/>
    <property type="evidence" value="ECO:0007669"/>
    <property type="project" value="InterPro"/>
</dbReference>
<sequence>MKKLNIDKLNSLNAEIIATASEVLKIEADSIMNLIGRLDGNFQKAVDYLYNIKGKVILTGMGKSGIIAKKISSTLASTGTPSFFMHPAEASHGDLGMVSSDDAIIALSNSGYTKELLSILPGIKLIGAGIISFCGNKNSPLFELSDYYFDVSVDKEACPYNIAPTASTAAQLAIGDALAMCLLKKRNFLEEDFARLHPGGSIGKKFLKVKDIMHKGDDIPLVKETSMINETVMEMTSKRLGLTGVVDSHGNLKGIIVDGDLRRAIISKQDVWQKTAKEIMTSNPKVILSEALLSTALKKMEDLKITSLFAIELQDNMKPVGVIHIHDIIKAGITSY</sequence>
<dbReference type="Proteomes" id="UP000319296">
    <property type="component" value="Unassembled WGS sequence"/>
</dbReference>
<gene>
    <name evidence="10" type="ORF">EVG15_02975</name>
</gene>
<evidence type="ECO:0000256" key="2">
    <source>
        <dbReference type="ARBA" id="ARBA00022737"/>
    </source>
</evidence>
<dbReference type="InterPro" id="IPR000644">
    <property type="entry name" value="CBS_dom"/>
</dbReference>
<evidence type="ECO:0000256" key="7">
    <source>
        <dbReference type="PROSITE-ProRule" id="PRU00703"/>
    </source>
</evidence>
<keyword evidence="5" id="KW-0862">Zinc</keyword>
<feature type="site" description="Catalytically relevant" evidence="6">
    <location>
        <position position="156"/>
    </location>
</feature>
<feature type="domain" description="CBS" evidence="8">
    <location>
        <begin position="280"/>
        <end position="336"/>
    </location>
</feature>
<evidence type="ECO:0000259" key="8">
    <source>
        <dbReference type="PROSITE" id="PS51371"/>
    </source>
</evidence>
<feature type="site" description="Catalytically relevant" evidence="6">
    <location>
        <position position="115"/>
    </location>
</feature>
<dbReference type="GO" id="GO:0046872">
    <property type="term" value="F:metal ion binding"/>
    <property type="evidence" value="ECO:0007669"/>
    <property type="project" value="UniProtKB-KW"/>
</dbReference>
<evidence type="ECO:0000256" key="1">
    <source>
        <dbReference type="ARBA" id="ARBA00008165"/>
    </source>
</evidence>
<dbReference type="InterPro" id="IPR004800">
    <property type="entry name" value="KdsD/KpsF-type"/>
</dbReference>
<evidence type="ECO:0000313" key="10">
    <source>
        <dbReference type="EMBL" id="RZD19084.1"/>
    </source>
</evidence>
<dbReference type="Gene3D" id="3.10.580.10">
    <property type="entry name" value="CBS-domain"/>
    <property type="match status" value="1"/>
</dbReference>
<dbReference type="PIRSF" id="PIRSF004692">
    <property type="entry name" value="KdsD_KpsF"/>
    <property type="match status" value="1"/>
</dbReference>
<evidence type="ECO:0000256" key="5">
    <source>
        <dbReference type="PIRSR" id="PIRSR004692-2"/>
    </source>
</evidence>
<dbReference type="InterPro" id="IPR046342">
    <property type="entry name" value="CBS_dom_sf"/>
</dbReference>
<dbReference type="GO" id="GO:0005975">
    <property type="term" value="P:carbohydrate metabolic process"/>
    <property type="evidence" value="ECO:0007669"/>
    <property type="project" value="InterPro"/>
</dbReference>
<accession>A0A519BP82</accession>
<feature type="site" description="Catalytically relevant" evidence="6">
    <location>
        <position position="197"/>
    </location>
</feature>